<feature type="transmembrane region" description="Helical" evidence="1">
    <location>
        <begin position="123"/>
        <end position="142"/>
    </location>
</feature>
<gene>
    <name evidence="2" type="ORF">CG716_00670</name>
</gene>
<feature type="transmembrane region" description="Helical" evidence="1">
    <location>
        <begin position="149"/>
        <end position="170"/>
    </location>
</feature>
<feature type="transmembrane region" description="Helical" evidence="1">
    <location>
        <begin position="329"/>
        <end position="347"/>
    </location>
</feature>
<protein>
    <submittedName>
        <fullName evidence="2">Uncharacterized protein</fullName>
    </submittedName>
</protein>
<dbReference type="Proteomes" id="UP000216063">
    <property type="component" value="Unassembled WGS sequence"/>
</dbReference>
<proteinExistence type="predicted"/>
<sequence>MTAVFIAGVAAVMLQVLARLRPSLPLFMPRYTRWHGDYLDGASWAAWVLGDTTEPGYAHSAVAGAMMLLGGYLAHQGFRTKKRWMGFPVTSGTGLFGWAVGSAALGLVLSNAAWGWTIAVSGMWQPTFVPFASVPPAVVLVYGGRRSVALTGAILGAALSTPIALVAVNFGCRPLGLPPVVGATTGMAISALMAFALCRHLPWMRVPTVVVPRCSAGSPHHFVDTNRQGPQWLSRRIIADFTDAQFIGNEWASAGLLAGTVISYLLNPAMASNIGNLLPEALTSQVLTAALAVALWHRQWATYGWYPTFVPVVSIAPATVLAFDGSVQAIVAGAVLGALTGPPFAAAVARRLPPHFHPFIGNVVSMAVCTAAIVTGLSVMPGFS</sequence>
<dbReference type="EMBL" id="NOZR01000001">
    <property type="protein sequence ID" value="OYN82761.1"/>
    <property type="molecule type" value="Genomic_DNA"/>
</dbReference>
<accession>A0A255DVN8</accession>
<dbReference type="AlphaFoldDB" id="A0A255DVN8"/>
<feature type="transmembrane region" description="Helical" evidence="1">
    <location>
        <begin position="176"/>
        <end position="198"/>
    </location>
</feature>
<evidence type="ECO:0000256" key="1">
    <source>
        <dbReference type="SAM" id="Phobius"/>
    </source>
</evidence>
<feature type="transmembrane region" description="Helical" evidence="1">
    <location>
        <begin position="95"/>
        <end position="117"/>
    </location>
</feature>
<feature type="transmembrane region" description="Helical" evidence="1">
    <location>
        <begin position="57"/>
        <end position="74"/>
    </location>
</feature>
<organism evidence="2 3">
    <name type="scientific">Mycolicibacterium sphagni</name>
    <dbReference type="NCBI Taxonomy" id="1786"/>
    <lineage>
        <taxon>Bacteria</taxon>
        <taxon>Bacillati</taxon>
        <taxon>Actinomycetota</taxon>
        <taxon>Actinomycetes</taxon>
        <taxon>Mycobacteriales</taxon>
        <taxon>Mycobacteriaceae</taxon>
        <taxon>Mycolicibacterium</taxon>
    </lineage>
</organism>
<feature type="transmembrane region" description="Helical" evidence="1">
    <location>
        <begin position="359"/>
        <end position="380"/>
    </location>
</feature>
<reference evidence="2 3" key="1">
    <citation type="submission" date="2017-07" db="EMBL/GenBank/DDBJ databases">
        <title>The new phylogeny of genus Mycobacterium.</title>
        <authorList>
            <person name="Tortoli E."/>
            <person name="Trovato A."/>
            <person name="Cirillo D.M."/>
        </authorList>
    </citation>
    <scope>NUCLEOTIDE SEQUENCE [LARGE SCALE GENOMIC DNA]</scope>
    <source>
        <strain evidence="2 3">ATCC 33027</strain>
    </source>
</reference>
<keyword evidence="1" id="KW-0812">Transmembrane</keyword>
<comment type="caution">
    <text evidence="2">The sequence shown here is derived from an EMBL/GenBank/DDBJ whole genome shotgun (WGS) entry which is preliminary data.</text>
</comment>
<keyword evidence="1" id="KW-0472">Membrane</keyword>
<feature type="transmembrane region" description="Helical" evidence="1">
    <location>
        <begin position="303"/>
        <end position="323"/>
    </location>
</feature>
<keyword evidence="3" id="KW-1185">Reference proteome</keyword>
<evidence type="ECO:0000313" key="2">
    <source>
        <dbReference type="EMBL" id="OYN82761.1"/>
    </source>
</evidence>
<evidence type="ECO:0000313" key="3">
    <source>
        <dbReference type="Proteomes" id="UP000216063"/>
    </source>
</evidence>
<keyword evidence="1" id="KW-1133">Transmembrane helix</keyword>
<name>A0A255DVN8_9MYCO</name>